<reference evidence="2" key="1">
    <citation type="submission" date="2018-02" db="EMBL/GenBank/DDBJ databases">
        <title>Phenotypic and genomic properties of facultatively anaerobic sulfur-reducing natronoarchaea from hypersaline soda lakes.</title>
        <authorList>
            <person name="Sorokin D.Y."/>
            <person name="Kublanov I.V."/>
            <person name="Roman P."/>
            <person name="Sinninghe Damste J.S."/>
            <person name="Golyshin P.N."/>
            <person name="Rojo D."/>
            <person name="Ciordia S."/>
            <person name="Mena M.D.C."/>
            <person name="Ferrer M."/>
            <person name="Messina E."/>
            <person name="Smedile F."/>
            <person name="La Spada G."/>
            <person name="La Cono V."/>
            <person name="Yakimov M.M."/>
        </authorList>
    </citation>
    <scope>NUCLEOTIDE SEQUENCE [LARGE SCALE GENOMIC DNA]</scope>
    <source>
        <strain evidence="2">AArc-Mg</strain>
    </source>
</reference>
<dbReference type="EMBL" id="CP027033">
    <property type="protein sequence ID" value="AXR83063.1"/>
    <property type="molecule type" value="Genomic_DNA"/>
</dbReference>
<dbReference type="AlphaFoldDB" id="A0A346PU68"/>
<dbReference type="KEGG" id="nag:AArcMg_3076"/>
<dbReference type="Proteomes" id="UP000258613">
    <property type="component" value="Chromosome"/>
</dbReference>
<sequence>MLREEELLGAGVSLGIDYISVDEIDDVVVEDEFERAKELATIVNQRYEYDVEGELISQEPVDLDTLREHLPRTVIVETSSDTNRYTAVLPVVVHRFWDHPNYK</sequence>
<evidence type="ECO:0000313" key="1">
    <source>
        <dbReference type="EMBL" id="AXR83063.1"/>
    </source>
</evidence>
<gene>
    <name evidence="1" type="ORF">AArcMg_3076</name>
</gene>
<protein>
    <submittedName>
        <fullName evidence="1">Uncharacterized protein</fullName>
    </submittedName>
</protein>
<accession>A0A346PU68</accession>
<evidence type="ECO:0000313" key="2">
    <source>
        <dbReference type="Proteomes" id="UP000258613"/>
    </source>
</evidence>
<name>A0A346PU68_9EURY</name>
<organism evidence="1 2">
    <name type="scientific">Natrarchaeobaculum sulfurireducens</name>
    <dbReference type="NCBI Taxonomy" id="2044521"/>
    <lineage>
        <taxon>Archaea</taxon>
        <taxon>Methanobacteriati</taxon>
        <taxon>Methanobacteriota</taxon>
        <taxon>Stenosarchaea group</taxon>
        <taxon>Halobacteria</taxon>
        <taxon>Halobacteriales</taxon>
        <taxon>Natrialbaceae</taxon>
        <taxon>Natrarchaeobaculum</taxon>
    </lineage>
</organism>
<proteinExistence type="predicted"/>
<keyword evidence="2" id="KW-1185">Reference proteome</keyword>